<dbReference type="RefSeq" id="WP_009836398.1">
    <property type="nucleotide sequence ID" value="NZ_AAOH01000001.1"/>
</dbReference>
<evidence type="ECO:0000313" key="4">
    <source>
        <dbReference type="Proteomes" id="UP000006201"/>
    </source>
</evidence>
<dbReference type="eggNOG" id="COG0526">
    <property type="taxonomic scope" value="Bacteria"/>
</dbReference>
<dbReference type="CDD" id="cd02966">
    <property type="entry name" value="TlpA_like_family"/>
    <property type="match status" value="1"/>
</dbReference>
<feature type="chain" id="PRO_5002665849" evidence="1">
    <location>
        <begin position="24"/>
        <end position="161"/>
    </location>
</feature>
<dbReference type="STRING" id="87626.PTD2_00971"/>
<proteinExistence type="predicted"/>
<dbReference type="GO" id="GO:0016491">
    <property type="term" value="F:oxidoreductase activity"/>
    <property type="evidence" value="ECO:0007669"/>
    <property type="project" value="InterPro"/>
</dbReference>
<dbReference type="InterPro" id="IPR036249">
    <property type="entry name" value="Thioredoxin-like_sf"/>
</dbReference>
<dbReference type="PANTHER" id="PTHR42852:SF18">
    <property type="entry name" value="CHROMOSOME UNDETERMINED SCAFFOLD_47, WHOLE GENOME SHOTGUN SEQUENCE"/>
    <property type="match status" value="1"/>
</dbReference>
<dbReference type="Proteomes" id="UP000006201">
    <property type="component" value="Unassembled WGS sequence"/>
</dbReference>
<dbReference type="Pfam" id="PF08534">
    <property type="entry name" value="Redoxin"/>
    <property type="match status" value="1"/>
</dbReference>
<reference evidence="3 4" key="1">
    <citation type="submission" date="2006-02" db="EMBL/GenBank/DDBJ databases">
        <authorList>
            <person name="Moran M.A."/>
            <person name="Kjelleberg S."/>
            <person name="Egan S."/>
            <person name="Saunders N."/>
            <person name="Thomas T."/>
            <person name="Ferriera S."/>
            <person name="Johnson J."/>
            <person name="Kravitz S."/>
            <person name="Halpern A."/>
            <person name="Remington K."/>
            <person name="Beeson K."/>
            <person name="Tran B."/>
            <person name="Rogers Y.-H."/>
            <person name="Friedman R."/>
            <person name="Venter J.C."/>
        </authorList>
    </citation>
    <scope>NUCLEOTIDE SEQUENCE [LARGE SCALE GENOMIC DNA]</scope>
    <source>
        <strain evidence="3 4">D2</strain>
    </source>
</reference>
<dbReference type="SUPFAM" id="SSF52833">
    <property type="entry name" value="Thioredoxin-like"/>
    <property type="match status" value="1"/>
</dbReference>
<dbReference type="PROSITE" id="PS51352">
    <property type="entry name" value="THIOREDOXIN_2"/>
    <property type="match status" value="1"/>
</dbReference>
<dbReference type="PANTHER" id="PTHR42852">
    <property type="entry name" value="THIOL:DISULFIDE INTERCHANGE PROTEIN DSBE"/>
    <property type="match status" value="1"/>
</dbReference>
<dbReference type="InterPro" id="IPR013740">
    <property type="entry name" value="Redoxin"/>
</dbReference>
<feature type="domain" description="Thioredoxin" evidence="2">
    <location>
        <begin position="12"/>
        <end position="155"/>
    </location>
</feature>
<organism evidence="3 4">
    <name type="scientific">Pseudoalteromonas tunicata D2</name>
    <dbReference type="NCBI Taxonomy" id="87626"/>
    <lineage>
        <taxon>Bacteria</taxon>
        <taxon>Pseudomonadati</taxon>
        <taxon>Pseudomonadota</taxon>
        <taxon>Gammaproteobacteria</taxon>
        <taxon>Alteromonadales</taxon>
        <taxon>Pseudoalteromonadaceae</taxon>
        <taxon>Pseudoalteromonas</taxon>
    </lineage>
</organism>
<evidence type="ECO:0000313" key="3">
    <source>
        <dbReference type="EMBL" id="EAR30097.1"/>
    </source>
</evidence>
<dbReference type="InterPro" id="IPR050553">
    <property type="entry name" value="Thioredoxin_ResA/DsbE_sf"/>
</dbReference>
<dbReference type="EMBL" id="AAOH01000001">
    <property type="protein sequence ID" value="EAR30097.1"/>
    <property type="molecule type" value="Genomic_DNA"/>
</dbReference>
<keyword evidence="1" id="KW-0732">Signal</keyword>
<dbReference type="Gene3D" id="3.40.30.10">
    <property type="entry name" value="Glutaredoxin"/>
    <property type="match status" value="1"/>
</dbReference>
<comment type="caution">
    <text evidence="3">The sequence shown here is derived from an EMBL/GenBank/DDBJ whole genome shotgun (WGS) entry which is preliminary data.</text>
</comment>
<dbReference type="AlphaFoldDB" id="A4C3G5"/>
<gene>
    <name evidence="3" type="ORF">PTD2_00971</name>
</gene>
<protein>
    <submittedName>
        <fullName evidence="3">Putative electron transfer protein</fullName>
    </submittedName>
</protein>
<name>A4C3G5_9GAMM</name>
<dbReference type="HOGENOM" id="CLU_042529_11_2_6"/>
<sequence length="161" mass="18271">MLKKIIFTTCLLLSLTYAMNSVASTNDPSEQLNTLLQEHQGKVIYLDFWASWCGPCKKSFPWMNEMQTRYAPDGFTVITVNLDKEALLANEFLATHPANFPVVYDPEGILAKQYKLVGMPSSYLIGKDGEIKRSHAGFINKQIPTYEQEIQLLLQQSVIKH</sequence>
<evidence type="ECO:0000256" key="1">
    <source>
        <dbReference type="SAM" id="SignalP"/>
    </source>
</evidence>
<dbReference type="InterPro" id="IPR013766">
    <property type="entry name" value="Thioredoxin_domain"/>
</dbReference>
<feature type="signal peptide" evidence="1">
    <location>
        <begin position="1"/>
        <end position="23"/>
    </location>
</feature>
<keyword evidence="4" id="KW-1185">Reference proteome</keyword>
<accession>A4C3G5</accession>
<evidence type="ECO:0000259" key="2">
    <source>
        <dbReference type="PROSITE" id="PS51352"/>
    </source>
</evidence>